<dbReference type="GO" id="GO:0005886">
    <property type="term" value="C:plasma membrane"/>
    <property type="evidence" value="ECO:0007669"/>
    <property type="project" value="UniProtKB-SubCell"/>
</dbReference>
<feature type="transmembrane region" description="Helical" evidence="6">
    <location>
        <begin position="132"/>
        <end position="151"/>
    </location>
</feature>
<feature type="non-terminal residue" evidence="7">
    <location>
        <position position="154"/>
    </location>
</feature>
<evidence type="ECO:0000256" key="1">
    <source>
        <dbReference type="ARBA" id="ARBA00004651"/>
    </source>
</evidence>
<dbReference type="EMBL" id="AUZY01011697">
    <property type="protein sequence ID" value="EQD33631.1"/>
    <property type="molecule type" value="Genomic_DNA"/>
</dbReference>
<sequence>MLASLAVFIIIGVIGGAGNVLKDILDSKLDLYVLAFASVLLGYLIRFIKWSYYLKKLKLHVPVKKNLIVYLSMYSMNITPGKLGRILVAYTLNRITKKKIASTIPVVTLDIFTDFIGIGIVALALAIYLHAYVIYVAAIDLLLVLPYVFVINSW</sequence>
<name>T0YE42_9ZZZZ</name>
<evidence type="ECO:0000256" key="3">
    <source>
        <dbReference type="ARBA" id="ARBA00022692"/>
    </source>
</evidence>
<evidence type="ECO:0000256" key="5">
    <source>
        <dbReference type="ARBA" id="ARBA00023136"/>
    </source>
</evidence>
<gene>
    <name evidence="7" type="ORF">B1B_17513</name>
</gene>
<dbReference type="AlphaFoldDB" id="T0YE42"/>
<keyword evidence="5 6" id="KW-0472">Membrane</keyword>
<reference evidence="7" key="2">
    <citation type="journal article" date="2014" name="ISME J.">
        <title>Microbial stratification in low pH oxic and suboxic macroscopic growths along an acid mine drainage.</title>
        <authorList>
            <person name="Mendez-Garcia C."/>
            <person name="Mesa V."/>
            <person name="Sprenger R.R."/>
            <person name="Richter M."/>
            <person name="Diez M.S."/>
            <person name="Solano J."/>
            <person name="Bargiela R."/>
            <person name="Golyshina O.V."/>
            <person name="Manteca A."/>
            <person name="Ramos J.L."/>
            <person name="Gallego J.R."/>
            <person name="Llorente I."/>
            <person name="Martins Dos Santos V.A."/>
            <person name="Jensen O.N."/>
            <person name="Pelaez A.I."/>
            <person name="Sanchez J."/>
            <person name="Ferrer M."/>
        </authorList>
    </citation>
    <scope>NUCLEOTIDE SEQUENCE</scope>
</reference>
<keyword evidence="3 6" id="KW-0812">Transmembrane</keyword>
<comment type="subcellular location">
    <subcellularLocation>
        <location evidence="1">Cell membrane</location>
        <topology evidence="1">Multi-pass membrane protein</topology>
    </subcellularLocation>
</comment>
<evidence type="ECO:0000256" key="2">
    <source>
        <dbReference type="ARBA" id="ARBA00022475"/>
    </source>
</evidence>
<evidence type="ECO:0008006" key="8">
    <source>
        <dbReference type="Google" id="ProtNLM"/>
    </source>
</evidence>
<keyword evidence="2" id="KW-1003">Cell membrane</keyword>
<keyword evidence="4 6" id="KW-1133">Transmembrane helix</keyword>
<organism evidence="7">
    <name type="scientific">mine drainage metagenome</name>
    <dbReference type="NCBI Taxonomy" id="410659"/>
    <lineage>
        <taxon>unclassified sequences</taxon>
        <taxon>metagenomes</taxon>
        <taxon>ecological metagenomes</taxon>
    </lineage>
</organism>
<reference evidence="7" key="1">
    <citation type="submission" date="2013-08" db="EMBL/GenBank/DDBJ databases">
        <authorList>
            <person name="Mendez C."/>
            <person name="Richter M."/>
            <person name="Ferrer M."/>
            <person name="Sanchez J."/>
        </authorList>
    </citation>
    <scope>NUCLEOTIDE SEQUENCE</scope>
</reference>
<evidence type="ECO:0000313" key="7">
    <source>
        <dbReference type="EMBL" id="EQD33631.1"/>
    </source>
</evidence>
<accession>T0YE42</accession>
<evidence type="ECO:0000256" key="6">
    <source>
        <dbReference type="SAM" id="Phobius"/>
    </source>
</evidence>
<comment type="caution">
    <text evidence="7">The sequence shown here is derived from an EMBL/GenBank/DDBJ whole genome shotgun (WGS) entry which is preliminary data.</text>
</comment>
<proteinExistence type="predicted"/>
<protein>
    <recommendedName>
        <fullName evidence="8">Flippase-like domain-containing protein</fullName>
    </recommendedName>
</protein>
<feature type="transmembrane region" description="Helical" evidence="6">
    <location>
        <begin position="32"/>
        <end position="48"/>
    </location>
</feature>
<evidence type="ECO:0000256" key="4">
    <source>
        <dbReference type="ARBA" id="ARBA00022989"/>
    </source>
</evidence>
<dbReference type="InterPro" id="IPR022791">
    <property type="entry name" value="L-PG_synthase/AglD"/>
</dbReference>
<dbReference type="Pfam" id="PF03706">
    <property type="entry name" value="LPG_synthase_TM"/>
    <property type="match status" value="1"/>
</dbReference>
<feature type="transmembrane region" description="Helical" evidence="6">
    <location>
        <begin position="104"/>
        <end position="126"/>
    </location>
</feature>